<proteinExistence type="predicted"/>
<organism evidence="1 2">
    <name type="scientific">Dactylosporangium maewongense</name>
    <dbReference type="NCBI Taxonomy" id="634393"/>
    <lineage>
        <taxon>Bacteria</taxon>
        <taxon>Bacillati</taxon>
        <taxon>Actinomycetota</taxon>
        <taxon>Actinomycetes</taxon>
        <taxon>Micromonosporales</taxon>
        <taxon>Micromonosporaceae</taxon>
        <taxon>Dactylosporangium</taxon>
    </lineage>
</organism>
<protein>
    <recommendedName>
        <fullName evidence="3">Secreted protein</fullName>
    </recommendedName>
</protein>
<gene>
    <name evidence="1" type="ORF">GCM10009827_062740</name>
</gene>
<name>A0ABN2BC20_9ACTN</name>
<dbReference type="EMBL" id="BAAAQD010000013">
    <property type="protein sequence ID" value="GAA1535828.1"/>
    <property type="molecule type" value="Genomic_DNA"/>
</dbReference>
<dbReference type="Proteomes" id="UP001501470">
    <property type="component" value="Unassembled WGS sequence"/>
</dbReference>
<evidence type="ECO:0008006" key="3">
    <source>
        <dbReference type="Google" id="ProtNLM"/>
    </source>
</evidence>
<reference evidence="1 2" key="1">
    <citation type="journal article" date="2019" name="Int. J. Syst. Evol. Microbiol.">
        <title>The Global Catalogue of Microorganisms (GCM) 10K type strain sequencing project: providing services to taxonomists for standard genome sequencing and annotation.</title>
        <authorList>
            <consortium name="The Broad Institute Genomics Platform"/>
            <consortium name="The Broad Institute Genome Sequencing Center for Infectious Disease"/>
            <person name="Wu L."/>
            <person name="Ma J."/>
        </authorList>
    </citation>
    <scope>NUCLEOTIDE SEQUENCE [LARGE SCALE GENOMIC DNA]</scope>
    <source>
        <strain evidence="1 2">JCM 15933</strain>
    </source>
</reference>
<comment type="caution">
    <text evidence="1">The sequence shown here is derived from an EMBL/GenBank/DDBJ whole genome shotgun (WGS) entry which is preliminary data.</text>
</comment>
<accession>A0ABN2BC20</accession>
<sequence length="177" mass="18190">MIDAPAPAPSPRIRQSKAALVLASVSLVISLVSCGLAGFVASAADIDLLPVQSEPAEASASQVEAVAHVTLPPGTVFLAAAYSNGLETRLSAKFRIPRTGLDAFVAAGKFTAPLTPGLRAITAKHNVGGGNLWDPDTAVSVSGIEEQQPTTDGTYRSVLFNLDAPDAITVYLHASRG</sequence>
<keyword evidence="2" id="KW-1185">Reference proteome</keyword>
<dbReference type="RefSeq" id="WP_344505920.1">
    <property type="nucleotide sequence ID" value="NZ_BAAAQD010000013.1"/>
</dbReference>
<evidence type="ECO:0000313" key="2">
    <source>
        <dbReference type="Proteomes" id="UP001501470"/>
    </source>
</evidence>
<evidence type="ECO:0000313" key="1">
    <source>
        <dbReference type="EMBL" id="GAA1535828.1"/>
    </source>
</evidence>